<dbReference type="EMBL" id="GGEC01011645">
    <property type="protein sequence ID" value="MBW92128.1"/>
    <property type="molecule type" value="Transcribed_RNA"/>
</dbReference>
<protein>
    <submittedName>
        <fullName evidence="1">Uncharacterized protein</fullName>
    </submittedName>
</protein>
<reference evidence="1" key="1">
    <citation type="submission" date="2018-02" db="EMBL/GenBank/DDBJ databases">
        <title>Rhizophora mucronata_Transcriptome.</title>
        <authorList>
            <person name="Meera S.P."/>
            <person name="Sreeshan A."/>
            <person name="Augustine A."/>
        </authorList>
    </citation>
    <scope>NUCLEOTIDE SEQUENCE</scope>
    <source>
        <tissue evidence="1">Leaf</tissue>
    </source>
</reference>
<sequence length="56" mass="6827">MKHDQCGIRNCKRRSRNNYLITKIWFRFLSMIRLNSRGFLPFVNLYISRLVAKGYM</sequence>
<name>A0A2P2JF70_RHIMU</name>
<dbReference type="AlphaFoldDB" id="A0A2P2JF70"/>
<organism evidence="1">
    <name type="scientific">Rhizophora mucronata</name>
    <name type="common">Asiatic mangrove</name>
    <dbReference type="NCBI Taxonomy" id="61149"/>
    <lineage>
        <taxon>Eukaryota</taxon>
        <taxon>Viridiplantae</taxon>
        <taxon>Streptophyta</taxon>
        <taxon>Embryophyta</taxon>
        <taxon>Tracheophyta</taxon>
        <taxon>Spermatophyta</taxon>
        <taxon>Magnoliopsida</taxon>
        <taxon>eudicotyledons</taxon>
        <taxon>Gunneridae</taxon>
        <taxon>Pentapetalae</taxon>
        <taxon>rosids</taxon>
        <taxon>fabids</taxon>
        <taxon>Malpighiales</taxon>
        <taxon>Rhizophoraceae</taxon>
        <taxon>Rhizophora</taxon>
    </lineage>
</organism>
<evidence type="ECO:0000313" key="1">
    <source>
        <dbReference type="EMBL" id="MBW92128.1"/>
    </source>
</evidence>
<proteinExistence type="predicted"/>
<accession>A0A2P2JF70</accession>